<dbReference type="GO" id="GO:0006729">
    <property type="term" value="P:tetrahydrobiopterin biosynthetic process"/>
    <property type="evidence" value="ECO:0007669"/>
    <property type="project" value="InterPro"/>
</dbReference>
<evidence type="ECO:0000256" key="2">
    <source>
        <dbReference type="ARBA" id="ARBA00006472"/>
    </source>
</evidence>
<evidence type="ECO:0000313" key="5">
    <source>
        <dbReference type="EMBL" id="PRP73688.1"/>
    </source>
</evidence>
<dbReference type="InterPro" id="IPR001533">
    <property type="entry name" value="Pterin_deHydtase"/>
</dbReference>
<dbReference type="EMBL" id="MDYQ01000573">
    <property type="protein sequence ID" value="PRP73688.1"/>
    <property type="molecule type" value="Genomic_DNA"/>
</dbReference>
<comment type="catalytic activity">
    <reaction evidence="1">
        <text>(4aS,6R)-4a-hydroxy-L-erythro-5,6,7,8-tetrahydrobiopterin = (6R)-L-erythro-6,7-dihydrobiopterin + H2O</text>
        <dbReference type="Rhea" id="RHEA:11920"/>
        <dbReference type="ChEBI" id="CHEBI:15377"/>
        <dbReference type="ChEBI" id="CHEBI:15642"/>
        <dbReference type="ChEBI" id="CHEBI:43120"/>
        <dbReference type="EC" id="4.2.1.96"/>
    </reaction>
</comment>
<dbReference type="EC" id="4.2.1.96" evidence="3"/>
<dbReference type="InParanoid" id="A0A2P6MPN6"/>
<dbReference type="AlphaFoldDB" id="A0A2P6MPN6"/>
<evidence type="ECO:0000256" key="4">
    <source>
        <dbReference type="ARBA" id="ARBA00023239"/>
    </source>
</evidence>
<dbReference type="Pfam" id="PF01329">
    <property type="entry name" value="Pterin_4a"/>
    <property type="match status" value="1"/>
</dbReference>
<evidence type="ECO:0000256" key="1">
    <source>
        <dbReference type="ARBA" id="ARBA00001554"/>
    </source>
</evidence>
<reference evidence="5 6" key="1">
    <citation type="journal article" date="2018" name="Genome Biol. Evol.">
        <title>Multiple Roots of Fruiting Body Formation in Amoebozoa.</title>
        <authorList>
            <person name="Hillmann F."/>
            <person name="Forbes G."/>
            <person name="Novohradska S."/>
            <person name="Ferling I."/>
            <person name="Riege K."/>
            <person name="Groth M."/>
            <person name="Westermann M."/>
            <person name="Marz M."/>
            <person name="Spaller T."/>
            <person name="Winckler T."/>
            <person name="Schaap P."/>
            <person name="Glockner G."/>
        </authorList>
    </citation>
    <scope>NUCLEOTIDE SEQUENCE [LARGE SCALE GENOMIC DNA]</scope>
    <source>
        <strain evidence="5 6">Jena</strain>
    </source>
</reference>
<sequence length="217" mass="24361">MSGQKLVGSERQEALSQIPQWKEAEGRDAIKRTFQFKDFKEAWAWMNKVADVADKVFGPYCAPYLYRLHFERVHTDTDAFFTFSESMKVTSHISIDLLDLLVFQFSSPTLQRLCHLVGNRSYMALQVTNDPTGANLVMALARIAAALESAMELIKKSVFYFSENGSPVGVGFCVENQDTAVSTAHLWEVNNQPIIKCGNVVTGYFAPPYDGETIELE</sequence>
<proteinExistence type="inferred from homology"/>
<accession>A0A2P6MPN6</accession>
<dbReference type="Gene3D" id="3.30.1360.20">
    <property type="entry name" value="Transcriptional coactivator/pterin dehydratase"/>
    <property type="match status" value="1"/>
</dbReference>
<comment type="caution">
    <text evidence="5">The sequence shown here is derived from an EMBL/GenBank/DDBJ whole genome shotgun (WGS) entry which is preliminary data.</text>
</comment>
<dbReference type="Proteomes" id="UP000241769">
    <property type="component" value="Unassembled WGS sequence"/>
</dbReference>
<dbReference type="STRING" id="1890364.A0A2P6MPN6"/>
<dbReference type="GO" id="GO:0008124">
    <property type="term" value="F:4-alpha-hydroxytetrahydrobiopterin dehydratase activity"/>
    <property type="evidence" value="ECO:0007669"/>
    <property type="project" value="UniProtKB-EC"/>
</dbReference>
<keyword evidence="4" id="KW-0456">Lyase</keyword>
<comment type="similarity">
    <text evidence="2">Belongs to the pterin-4-alpha-carbinolamine dehydratase family.</text>
</comment>
<name>A0A2P6MPN6_9EUKA</name>
<dbReference type="SUPFAM" id="SSF55248">
    <property type="entry name" value="PCD-like"/>
    <property type="match status" value="1"/>
</dbReference>
<protein>
    <recommendedName>
        <fullName evidence="3">4a-hydroxytetrahydrobiopterin dehydratase</fullName>
        <ecNumber evidence="3">4.2.1.96</ecNumber>
    </recommendedName>
</protein>
<evidence type="ECO:0000313" key="6">
    <source>
        <dbReference type="Proteomes" id="UP000241769"/>
    </source>
</evidence>
<gene>
    <name evidence="5" type="ORF">PROFUN_16666</name>
</gene>
<keyword evidence="6" id="KW-1185">Reference proteome</keyword>
<dbReference type="InterPro" id="IPR036428">
    <property type="entry name" value="PCD_sf"/>
</dbReference>
<evidence type="ECO:0000256" key="3">
    <source>
        <dbReference type="ARBA" id="ARBA00013252"/>
    </source>
</evidence>
<dbReference type="OrthoDB" id="125026at2759"/>
<organism evidence="5 6">
    <name type="scientific">Planoprotostelium fungivorum</name>
    <dbReference type="NCBI Taxonomy" id="1890364"/>
    <lineage>
        <taxon>Eukaryota</taxon>
        <taxon>Amoebozoa</taxon>
        <taxon>Evosea</taxon>
        <taxon>Variosea</taxon>
        <taxon>Cavosteliida</taxon>
        <taxon>Cavosteliaceae</taxon>
        <taxon>Planoprotostelium</taxon>
    </lineage>
</organism>